<feature type="transmembrane region" description="Helical" evidence="1">
    <location>
        <begin position="115"/>
        <end position="139"/>
    </location>
</feature>
<dbReference type="InterPro" id="IPR046513">
    <property type="entry name" value="DUF6691"/>
</dbReference>
<keyword evidence="1" id="KW-1133">Transmembrane helix</keyword>
<keyword evidence="1" id="KW-0812">Transmembrane</keyword>
<dbReference type="Proteomes" id="UP000268973">
    <property type="component" value="Unassembled WGS sequence"/>
</dbReference>
<reference evidence="2 3" key="1">
    <citation type="submission" date="2018-12" db="EMBL/GenBank/DDBJ databases">
        <title>Vibrio sp. isolated from China Sea.</title>
        <authorList>
            <person name="Li Y."/>
        </authorList>
    </citation>
    <scope>NUCLEOTIDE SEQUENCE [LARGE SCALE GENOMIC DNA]</scope>
    <source>
        <strain evidence="2 3">BEI207</strain>
    </source>
</reference>
<gene>
    <name evidence="2" type="ORF">EJ063_00485</name>
</gene>
<proteinExistence type="predicted"/>
<sequence length="151" mass="15413">MKKVLVKITPLFSGLLFGLGMAVSGMMDPTKVIGFLDVAGTWDPSLAFVMGGALLVFIPSYIMLIKPKSTSLNGDVIAKPTSSKIDNNLVVGSALFGIGWGIAGICPGPAVSSLAAGGSSIILFLAAMVIGSLLGSLYLNKKQALIAAKAN</sequence>
<organism evidence="2 3">
    <name type="scientific">Vibrio aquaticus</name>
    <dbReference type="NCBI Taxonomy" id="2496559"/>
    <lineage>
        <taxon>Bacteria</taxon>
        <taxon>Pseudomonadati</taxon>
        <taxon>Pseudomonadota</taxon>
        <taxon>Gammaproteobacteria</taxon>
        <taxon>Vibrionales</taxon>
        <taxon>Vibrionaceae</taxon>
        <taxon>Vibrio</taxon>
    </lineage>
</organism>
<evidence type="ECO:0000313" key="3">
    <source>
        <dbReference type="Proteomes" id="UP000268973"/>
    </source>
</evidence>
<keyword evidence="1" id="KW-0472">Membrane</keyword>
<feature type="transmembrane region" description="Helical" evidence="1">
    <location>
        <begin position="85"/>
        <end position="103"/>
    </location>
</feature>
<keyword evidence="3" id="KW-1185">Reference proteome</keyword>
<dbReference type="EMBL" id="RXZH01000001">
    <property type="protein sequence ID" value="RTZ17292.1"/>
    <property type="molecule type" value="Genomic_DNA"/>
</dbReference>
<dbReference type="OrthoDB" id="9790409at2"/>
<evidence type="ECO:0000313" key="2">
    <source>
        <dbReference type="EMBL" id="RTZ17292.1"/>
    </source>
</evidence>
<protein>
    <submittedName>
        <fullName evidence="2">YeeE/YedE family protein</fullName>
    </submittedName>
</protein>
<feature type="transmembrane region" description="Helical" evidence="1">
    <location>
        <begin position="46"/>
        <end position="64"/>
    </location>
</feature>
<comment type="caution">
    <text evidence="2">The sequence shown here is derived from an EMBL/GenBank/DDBJ whole genome shotgun (WGS) entry which is preliminary data.</text>
</comment>
<accession>A0A3S0PQ33</accession>
<dbReference type="RefSeq" id="WP_126572048.1">
    <property type="nucleotide sequence ID" value="NZ_RXZH01000001.1"/>
</dbReference>
<evidence type="ECO:0000256" key="1">
    <source>
        <dbReference type="SAM" id="Phobius"/>
    </source>
</evidence>
<dbReference type="AlphaFoldDB" id="A0A3S0PQ33"/>
<name>A0A3S0PQ33_9VIBR</name>
<dbReference type="Pfam" id="PF20398">
    <property type="entry name" value="DUF6691"/>
    <property type="match status" value="1"/>
</dbReference>